<keyword evidence="2" id="KW-1185">Reference proteome</keyword>
<organism evidence="1 2">
    <name type="scientific">Gymnopilus dilepis</name>
    <dbReference type="NCBI Taxonomy" id="231916"/>
    <lineage>
        <taxon>Eukaryota</taxon>
        <taxon>Fungi</taxon>
        <taxon>Dikarya</taxon>
        <taxon>Basidiomycota</taxon>
        <taxon>Agaricomycotina</taxon>
        <taxon>Agaricomycetes</taxon>
        <taxon>Agaricomycetidae</taxon>
        <taxon>Agaricales</taxon>
        <taxon>Agaricineae</taxon>
        <taxon>Hymenogastraceae</taxon>
        <taxon>Gymnopilus</taxon>
    </lineage>
</organism>
<dbReference type="Proteomes" id="UP000284706">
    <property type="component" value="Unassembled WGS sequence"/>
</dbReference>
<dbReference type="EMBL" id="NHYE01005533">
    <property type="protein sequence ID" value="PPQ70655.1"/>
    <property type="molecule type" value="Genomic_DNA"/>
</dbReference>
<evidence type="ECO:0000313" key="1">
    <source>
        <dbReference type="EMBL" id="PPQ70655.1"/>
    </source>
</evidence>
<reference evidence="1 2" key="1">
    <citation type="journal article" date="2018" name="Evol. Lett.">
        <title>Horizontal gene cluster transfer increased hallucinogenic mushroom diversity.</title>
        <authorList>
            <person name="Reynolds H.T."/>
            <person name="Vijayakumar V."/>
            <person name="Gluck-Thaler E."/>
            <person name="Korotkin H.B."/>
            <person name="Matheny P.B."/>
            <person name="Slot J.C."/>
        </authorList>
    </citation>
    <scope>NUCLEOTIDE SEQUENCE [LARGE SCALE GENOMIC DNA]</scope>
    <source>
        <strain evidence="1 2">SRW20</strain>
    </source>
</reference>
<sequence>MPPKNNNPFFATGDKVVVNTTHTTKSQIVVWKGTKGKIEVVHTSQSMPGVHFYNVKLPNGTMIQGIEEEYLDDDVPAE</sequence>
<protein>
    <recommendedName>
        <fullName evidence="3">Hypervirulence associated protein TUDOR domain-containing protein</fullName>
    </recommendedName>
</protein>
<proteinExistence type="predicted"/>
<name>A0A409VWL8_9AGAR</name>
<evidence type="ECO:0008006" key="3">
    <source>
        <dbReference type="Google" id="ProtNLM"/>
    </source>
</evidence>
<dbReference type="InParanoid" id="A0A409VWL8"/>
<dbReference type="AlphaFoldDB" id="A0A409VWL8"/>
<gene>
    <name evidence="1" type="ORF">CVT26_010077</name>
</gene>
<accession>A0A409VWL8</accession>
<comment type="caution">
    <text evidence="1">The sequence shown here is derived from an EMBL/GenBank/DDBJ whole genome shotgun (WGS) entry which is preliminary data.</text>
</comment>
<evidence type="ECO:0000313" key="2">
    <source>
        <dbReference type="Proteomes" id="UP000284706"/>
    </source>
</evidence>